<evidence type="ECO:0000313" key="2">
    <source>
        <dbReference type="EMBL" id="KKM78793.1"/>
    </source>
</evidence>
<evidence type="ECO:0000313" key="4">
    <source>
        <dbReference type="EMBL" id="KKN09055.1"/>
    </source>
</evidence>
<gene>
    <name evidence="4" type="ORF">LCGC14_1050420</name>
    <name evidence="3" type="ORF">LCGC14_1208620</name>
    <name evidence="2" type="ORF">LCGC14_1356490</name>
    <name evidence="1" type="ORF">LCGC14_1880300</name>
</gene>
<dbReference type="EMBL" id="LAZR01004387">
    <property type="protein sequence ID" value="KKN09055.1"/>
    <property type="molecule type" value="Genomic_DNA"/>
</dbReference>
<evidence type="ECO:0000313" key="1">
    <source>
        <dbReference type="EMBL" id="KKL92881.1"/>
    </source>
</evidence>
<dbReference type="EMBL" id="LAZR01008434">
    <property type="protein sequence ID" value="KKM78793.1"/>
    <property type="molecule type" value="Genomic_DNA"/>
</dbReference>
<proteinExistence type="predicted"/>
<dbReference type="AlphaFoldDB" id="A0A0F9NX18"/>
<reference evidence="3" key="1">
    <citation type="journal article" date="2015" name="Nature">
        <title>Complex archaea that bridge the gap between prokaryotes and eukaryotes.</title>
        <authorList>
            <person name="Spang A."/>
            <person name="Saw J.H."/>
            <person name="Jorgensen S.L."/>
            <person name="Zaremba-Niedzwiedzka K."/>
            <person name="Martijn J."/>
            <person name="Lind A.E."/>
            <person name="van Eijk R."/>
            <person name="Schleper C."/>
            <person name="Guy L."/>
            <person name="Ettema T.J."/>
        </authorList>
    </citation>
    <scope>NUCLEOTIDE SEQUENCE</scope>
</reference>
<organism evidence="3">
    <name type="scientific">marine sediment metagenome</name>
    <dbReference type="NCBI Taxonomy" id="412755"/>
    <lineage>
        <taxon>unclassified sequences</taxon>
        <taxon>metagenomes</taxon>
        <taxon>ecological metagenomes</taxon>
    </lineage>
</organism>
<name>A0A0F9NX18_9ZZZZ</name>
<protein>
    <recommendedName>
        <fullName evidence="5">DUF1565 domain-containing protein</fullName>
    </recommendedName>
</protein>
<accession>A0A0F9NX18</accession>
<sequence>MFVDAEKGSDWNSGLSPDQPLKTITEAMNKIAEDRTGVVMVSRGVYPGKLFFYDKKEKKELEEWPPKVDNLNEEWWK</sequence>
<comment type="caution">
    <text evidence="3">The sequence shown here is derived from an EMBL/GenBank/DDBJ whole genome shotgun (WGS) entry which is preliminary data.</text>
</comment>
<dbReference type="EMBL" id="LAZR01019346">
    <property type="protein sequence ID" value="KKL92881.1"/>
    <property type="molecule type" value="Genomic_DNA"/>
</dbReference>
<evidence type="ECO:0000313" key="3">
    <source>
        <dbReference type="EMBL" id="KKM93405.1"/>
    </source>
</evidence>
<evidence type="ECO:0008006" key="5">
    <source>
        <dbReference type="Google" id="ProtNLM"/>
    </source>
</evidence>
<dbReference type="InterPro" id="IPR012334">
    <property type="entry name" value="Pectin_lyas_fold"/>
</dbReference>
<dbReference type="EMBL" id="LAZR01006267">
    <property type="protein sequence ID" value="KKM93405.1"/>
    <property type="molecule type" value="Genomic_DNA"/>
</dbReference>
<dbReference type="Gene3D" id="2.160.20.10">
    <property type="entry name" value="Single-stranded right-handed beta-helix, Pectin lyase-like"/>
    <property type="match status" value="1"/>
</dbReference>